<name>A0A1W2C2Y0_9SPHI</name>
<evidence type="ECO:0000313" key="2">
    <source>
        <dbReference type="EMBL" id="SMC79597.1"/>
    </source>
</evidence>
<feature type="chain" id="PRO_5012551727" evidence="1">
    <location>
        <begin position="20"/>
        <end position="237"/>
    </location>
</feature>
<organism evidence="2 3">
    <name type="scientific">Pedobacter nyackensis</name>
    <dbReference type="NCBI Taxonomy" id="475255"/>
    <lineage>
        <taxon>Bacteria</taxon>
        <taxon>Pseudomonadati</taxon>
        <taxon>Bacteroidota</taxon>
        <taxon>Sphingobacteriia</taxon>
        <taxon>Sphingobacteriales</taxon>
        <taxon>Sphingobacteriaceae</taxon>
        <taxon>Pedobacter</taxon>
    </lineage>
</organism>
<keyword evidence="1" id="KW-0732">Signal</keyword>
<dbReference type="Proteomes" id="UP000192678">
    <property type="component" value="Unassembled WGS sequence"/>
</dbReference>
<proteinExistence type="predicted"/>
<gene>
    <name evidence="2" type="ORF">SAMN04488101_10391</name>
</gene>
<dbReference type="OrthoDB" id="965683at2"/>
<dbReference type="AlphaFoldDB" id="A0A1W2C2Y0"/>
<reference evidence="2 3" key="1">
    <citation type="submission" date="2017-04" db="EMBL/GenBank/DDBJ databases">
        <authorList>
            <person name="Afonso C.L."/>
            <person name="Miller P.J."/>
            <person name="Scott M.A."/>
            <person name="Spackman E."/>
            <person name="Goraichik I."/>
            <person name="Dimitrov K.M."/>
            <person name="Suarez D.L."/>
            <person name="Swayne D.E."/>
        </authorList>
    </citation>
    <scope>NUCLEOTIDE SEQUENCE [LARGE SCALE GENOMIC DNA]</scope>
    <source>
        <strain evidence="2 3">DSM 19625</strain>
    </source>
</reference>
<dbReference type="RefSeq" id="WP_084288887.1">
    <property type="nucleotide sequence ID" value="NZ_FWYB01000003.1"/>
</dbReference>
<evidence type="ECO:0000256" key="1">
    <source>
        <dbReference type="SAM" id="SignalP"/>
    </source>
</evidence>
<protein>
    <submittedName>
        <fullName evidence="2">Outer membrane protein beta-barrel domain-containing protein</fullName>
    </submittedName>
</protein>
<keyword evidence="3" id="KW-1185">Reference proteome</keyword>
<accession>A0A1W2C2Y0</accession>
<sequence length="237" mass="24817">MKKLLLSLSVAMLGLAAQAQDFKPAKGDVTTEFGLTGGINDTNFELNDGAGLLRFRYFHKENLAFRLGFNVGSSTDKGNAYGLIGTPNADKTGSAKRTETQFLINLGVEKHFAGTDRLSPYVGADFLIGGSSTKTTYENATGAVAAPVYADGVSSETKGPGSTIFGLRGVVGADYYIAKRLYLGAEAGFGFAYEKDGETTVTNTAAGTTTTVTHKSAGNSFDLSPSVITGVRIGFVF</sequence>
<evidence type="ECO:0000313" key="3">
    <source>
        <dbReference type="Proteomes" id="UP000192678"/>
    </source>
</evidence>
<dbReference type="EMBL" id="FWYB01000003">
    <property type="protein sequence ID" value="SMC79597.1"/>
    <property type="molecule type" value="Genomic_DNA"/>
</dbReference>
<dbReference type="Gene3D" id="2.40.160.20">
    <property type="match status" value="1"/>
</dbReference>
<feature type="signal peptide" evidence="1">
    <location>
        <begin position="1"/>
        <end position="19"/>
    </location>
</feature>